<keyword evidence="1" id="KW-0732">Signal</keyword>
<protein>
    <submittedName>
        <fullName evidence="2">Uncharacterized protein</fullName>
    </submittedName>
</protein>
<dbReference type="RefSeq" id="WP_065079858.1">
    <property type="nucleotide sequence ID" value="NZ_LROS01000077.1"/>
</dbReference>
<organism evidence="2 3">
    <name type="scientific">Clostridium ragsdalei P11</name>
    <dbReference type="NCBI Taxonomy" id="1353534"/>
    <lineage>
        <taxon>Bacteria</taxon>
        <taxon>Bacillati</taxon>
        <taxon>Bacillota</taxon>
        <taxon>Clostridia</taxon>
        <taxon>Eubacteriales</taxon>
        <taxon>Clostridiaceae</taxon>
        <taxon>Clostridium</taxon>
    </lineage>
</organism>
<feature type="chain" id="PRO_5008342443" evidence="1">
    <location>
        <begin position="27"/>
        <end position="417"/>
    </location>
</feature>
<name>A0A1A6AIH7_9CLOT</name>
<evidence type="ECO:0000313" key="2">
    <source>
        <dbReference type="EMBL" id="OBR89867.1"/>
    </source>
</evidence>
<dbReference type="PATRIC" id="fig|1353534.3.peg.3914"/>
<evidence type="ECO:0000256" key="1">
    <source>
        <dbReference type="SAM" id="SignalP"/>
    </source>
</evidence>
<dbReference type="EMBL" id="LROS01000077">
    <property type="protein sequence ID" value="OBR89867.1"/>
    <property type="molecule type" value="Genomic_DNA"/>
</dbReference>
<dbReference type="Proteomes" id="UP000093954">
    <property type="component" value="Unassembled WGS sequence"/>
</dbReference>
<reference evidence="2 3" key="1">
    <citation type="journal article" date="2012" name="Front. Microbiol.">
        <title>Draft Genome Sequence of the Virulent Strain 01-B526 of the Fish Pathogen Aeromonas salmonicida.</title>
        <authorList>
            <person name="Charette S.J."/>
            <person name="Brochu F."/>
            <person name="Boyle B."/>
            <person name="Filion G."/>
            <person name="Tanaka K.H."/>
            <person name="Derome N."/>
        </authorList>
    </citation>
    <scope>NUCLEOTIDE SEQUENCE [LARGE SCALE GENOMIC DNA]</scope>
    <source>
        <strain evidence="2 3">P11</strain>
    </source>
</reference>
<sequence length="417" mass="46276">MKMNKKAAMLISFTIGTLMFATTAFAEVNSKSGYDELKDSLKHTAENCTDKFSSFTVDSSFVMRDNGAVIYSRNILNKYDASKKSIENTSEINNGTTKSEELYYKDKNVAIAHNTADSNIYHVTNITDKDKTNSFLSNPFKESQTSDIEKIVDTAIGNLKDSISVAAKTDGTRELSTSLSENQIPSLINAVTSFKLKQDINNQIRQTSHLNTSTTKLPQISKDVFVKNVEAKIITDKDGSIQSVLASGAISGKDNSGNSHLLVFELSLKIKDVNSTIVNKPDLSGKKVEESTEKDYTKLSNPTAYLGKYKNDITIEKDSKFEKIGERFIEIQEIDSKHVKGKYYEEYLDGYKDYSSNAKSFNFEGNFEKDNTSASFNTSSSGNVIKGNIYISPDSANVNFNVSNEDISNPTFNKVFN</sequence>
<proteinExistence type="predicted"/>
<accession>A0A1A6AIH7</accession>
<dbReference type="AlphaFoldDB" id="A0A1A6AIH7"/>
<gene>
    <name evidence="2" type="ORF">CLRAG_38440</name>
</gene>
<feature type="signal peptide" evidence="1">
    <location>
        <begin position="1"/>
        <end position="26"/>
    </location>
</feature>
<comment type="caution">
    <text evidence="2">The sequence shown here is derived from an EMBL/GenBank/DDBJ whole genome shotgun (WGS) entry which is preliminary data.</text>
</comment>
<keyword evidence="3" id="KW-1185">Reference proteome</keyword>
<evidence type="ECO:0000313" key="3">
    <source>
        <dbReference type="Proteomes" id="UP000093954"/>
    </source>
</evidence>